<name>X1GMQ9_9ZZZZ</name>
<organism evidence="2">
    <name type="scientific">marine sediment metagenome</name>
    <dbReference type="NCBI Taxonomy" id="412755"/>
    <lineage>
        <taxon>unclassified sequences</taxon>
        <taxon>metagenomes</taxon>
        <taxon>ecological metagenomes</taxon>
    </lineage>
</organism>
<protein>
    <recommendedName>
        <fullName evidence="1">Spore protein YkvP/CgeB glycosyl transferase-like domain-containing protein</fullName>
    </recommendedName>
</protein>
<dbReference type="EMBL" id="BARU01011879">
    <property type="protein sequence ID" value="GAH34293.1"/>
    <property type="molecule type" value="Genomic_DNA"/>
</dbReference>
<proteinExistence type="predicted"/>
<accession>X1GMQ9</accession>
<feature type="domain" description="Spore protein YkvP/CgeB glycosyl transferase-like" evidence="1">
    <location>
        <begin position="4"/>
        <end position="131"/>
    </location>
</feature>
<feature type="non-terminal residue" evidence="2">
    <location>
        <position position="1"/>
    </location>
</feature>
<evidence type="ECO:0000259" key="1">
    <source>
        <dbReference type="Pfam" id="PF13524"/>
    </source>
</evidence>
<dbReference type="Pfam" id="PF13524">
    <property type="entry name" value="Glyco_trans_1_2"/>
    <property type="match status" value="1"/>
</dbReference>
<gene>
    <name evidence="2" type="ORF">S03H2_22147</name>
</gene>
<dbReference type="Gene3D" id="3.40.50.2000">
    <property type="entry name" value="Glycogen Phosphorylase B"/>
    <property type="match status" value="1"/>
</dbReference>
<sequence length="237" mass="28122">YINELKKRKIPVHLVGRDWGRHVPFEEMTDIFGASKINLNFSRASRTGRLSIKGRTTEVCLAGGFLLTEYVPGIESYFEIDKEIVCFHNTEEMIDKITYYLNHDEERRAIAQAGWKRAVSEYTPFHMLSRLFGEIERDIAAEDKKTRPRELKMPRWVRKRFSTHYSNWLKAFVLENYKDLSKDAFALSISYNRLNIWAWCYYLASFLPYPVRLGAYKFGRLGYHAFRRFYVSAFRHS</sequence>
<dbReference type="AlphaFoldDB" id="X1GMQ9"/>
<evidence type="ECO:0000313" key="2">
    <source>
        <dbReference type="EMBL" id="GAH34293.1"/>
    </source>
</evidence>
<comment type="caution">
    <text evidence="2">The sequence shown here is derived from an EMBL/GenBank/DDBJ whole genome shotgun (WGS) entry which is preliminary data.</text>
</comment>
<dbReference type="InterPro" id="IPR055259">
    <property type="entry name" value="YkvP/CgeB_Glyco_trans-like"/>
</dbReference>
<reference evidence="2" key="1">
    <citation type="journal article" date="2014" name="Front. Microbiol.">
        <title>High frequency of phylogenetically diverse reductive dehalogenase-homologous genes in deep subseafloor sedimentary metagenomes.</title>
        <authorList>
            <person name="Kawai M."/>
            <person name="Futagami T."/>
            <person name="Toyoda A."/>
            <person name="Takaki Y."/>
            <person name="Nishi S."/>
            <person name="Hori S."/>
            <person name="Arai W."/>
            <person name="Tsubouchi T."/>
            <person name="Morono Y."/>
            <person name="Uchiyama I."/>
            <person name="Ito T."/>
            <person name="Fujiyama A."/>
            <person name="Inagaki F."/>
            <person name="Takami H."/>
        </authorList>
    </citation>
    <scope>NUCLEOTIDE SEQUENCE</scope>
    <source>
        <strain evidence="2">Expedition CK06-06</strain>
    </source>
</reference>